<dbReference type="Proteomes" id="UP000492821">
    <property type="component" value="Unassembled WGS sequence"/>
</dbReference>
<dbReference type="AlphaFoldDB" id="A0A7E4V441"/>
<dbReference type="WBParaSite" id="Pan_g15847.t1">
    <property type="protein sequence ID" value="Pan_g15847.t1"/>
    <property type="gene ID" value="Pan_g15847"/>
</dbReference>
<name>A0A7E4V441_PANRE</name>
<sequence>MEHDRVEQGLLHILLRHGKQFVNVIPNLGDHINRLPEPLKKAVDEYANTDKKYKGVNCTELRRRIKEAGRRKALNDAQNIIKSYLNTMPATVKEASLIASLPARKMRRR</sequence>
<reference evidence="2" key="2">
    <citation type="submission" date="2020-10" db="UniProtKB">
        <authorList>
            <consortium name="WormBaseParasite"/>
        </authorList>
    </citation>
    <scope>IDENTIFICATION</scope>
</reference>
<reference evidence="1" key="1">
    <citation type="journal article" date="2013" name="Genetics">
        <title>The draft genome and transcriptome of Panagrellus redivivus are shaped by the harsh demands of a free-living lifestyle.</title>
        <authorList>
            <person name="Srinivasan J."/>
            <person name="Dillman A.R."/>
            <person name="Macchietto M.G."/>
            <person name="Heikkinen L."/>
            <person name="Lakso M."/>
            <person name="Fracchia K.M."/>
            <person name="Antoshechkin I."/>
            <person name="Mortazavi A."/>
            <person name="Wong G."/>
            <person name="Sternberg P.W."/>
        </authorList>
    </citation>
    <scope>NUCLEOTIDE SEQUENCE [LARGE SCALE GENOMIC DNA]</scope>
    <source>
        <strain evidence="1">MT8872</strain>
    </source>
</reference>
<organism evidence="1 2">
    <name type="scientific">Panagrellus redivivus</name>
    <name type="common">Microworm</name>
    <dbReference type="NCBI Taxonomy" id="6233"/>
    <lineage>
        <taxon>Eukaryota</taxon>
        <taxon>Metazoa</taxon>
        <taxon>Ecdysozoa</taxon>
        <taxon>Nematoda</taxon>
        <taxon>Chromadorea</taxon>
        <taxon>Rhabditida</taxon>
        <taxon>Tylenchina</taxon>
        <taxon>Panagrolaimomorpha</taxon>
        <taxon>Panagrolaimoidea</taxon>
        <taxon>Panagrolaimidae</taxon>
        <taxon>Panagrellus</taxon>
    </lineage>
</organism>
<proteinExistence type="predicted"/>
<evidence type="ECO:0000313" key="2">
    <source>
        <dbReference type="WBParaSite" id="Pan_g15847.t1"/>
    </source>
</evidence>
<accession>A0A7E4V441</accession>
<keyword evidence="1" id="KW-1185">Reference proteome</keyword>
<evidence type="ECO:0000313" key="1">
    <source>
        <dbReference type="Proteomes" id="UP000492821"/>
    </source>
</evidence>
<protein>
    <submittedName>
        <fullName evidence="2">NOP5NT domain-containing protein</fullName>
    </submittedName>
</protein>